<gene>
    <name evidence="1" type="ORF">SAMN06265222_11924</name>
</gene>
<dbReference type="EMBL" id="FXUG01000019">
    <property type="protein sequence ID" value="SMP75371.1"/>
    <property type="molecule type" value="Genomic_DNA"/>
</dbReference>
<sequence>MKMMGDHVDGDPGLHISFGVFEKHARTKKYLVAASSVLHCCVVGRRERDAASMACTKAFSKYRRT</sequence>
<evidence type="ECO:0000313" key="2">
    <source>
        <dbReference type="Proteomes" id="UP001158067"/>
    </source>
</evidence>
<proteinExistence type="predicted"/>
<accession>A0ABY1QR49</accession>
<dbReference type="Proteomes" id="UP001158067">
    <property type="component" value="Unassembled WGS sequence"/>
</dbReference>
<organism evidence="1 2">
    <name type="scientific">Neorhodopirellula lusitana</name>
    <dbReference type="NCBI Taxonomy" id="445327"/>
    <lineage>
        <taxon>Bacteria</taxon>
        <taxon>Pseudomonadati</taxon>
        <taxon>Planctomycetota</taxon>
        <taxon>Planctomycetia</taxon>
        <taxon>Pirellulales</taxon>
        <taxon>Pirellulaceae</taxon>
        <taxon>Neorhodopirellula</taxon>
    </lineage>
</organism>
<protein>
    <submittedName>
        <fullName evidence="1">Uncharacterized protein</fullName>
    </submittedName>
</protein>
<evidence type="ECO:0000313" key="1">
    <source>
        <dbReference type="EMBL" id="SMP75371.1"/>
    </source>
</evidence>
<keyword evidence="2" id="KW-1185">Reference proteome</keyword>
<comment type="caution">
    <text evidence="1">The sequence shown here is derived from an EMBL/GenBank/DDBJ whole genome shotgun (WGS) entry which is preliminary data.</text>
</comment>
<reference evidence="1 2" key="1">
    <citation type="submission" date="2017-05" db="EMBL/GenBank/DDBJ databases">
        <authorList>
            <person name="Varghese N."/>
            <person name="Submissions S."/>
        </authorList>
    </citation>
    <scope>NUCLEOTIDE SEQUENCE [LARGE SCALE GENOMIC DNA]</scope>
    <source>
        <strain evidence="1 2">DSM 25457</strain>
    </source>
</reference>
<name>A0ABY1QR49_9BACT</name>